<dbReference type="Proteomes" id="UP000682733">
    <property type="component" value="Unassembled WGS sequence"/>
</dbReference>
<accession>A0A8S2V778</accession>
<evidence type="ECO:0000313" key="1">
    <source>
        <dbReference type="EMBL" id="CAF4381277.1"/>
    </source>
</evidence>
<organism evidence="1 2">
    <name type="scientific">Didymodactylos carnosus</name>
    <dbReference type="NCBI Taxonomy" id="1234261"/>
    <lineage>
        <taxon>Eukaryota</taxon>
        <taxon>Metazoa</taxon>
        <taxon>Spiralia</taxon>
        <taxon>Gnathifera</taxon>
        <taxon>Rotifera</taxon>
        <taxon>Eurotatoria</taxon>
        <taxon>Bdelloidea</taxon>
        <taxon>Philodinida</taxon>
        <taxon>Philodinidae</taxon>
        <taxon>Didymodactylos</taxon>
    </lineage>
</organism>
<sequence>MSFGRIANLNLSAVKDDRGYSSTSCRSNSPGAEHSEKMIMKKEKQLESYRGDKDETFPDTVIFHDQNLIQIRGKDYGDYARKVLRVLFTKEELTTSVLPPGAPYLRHDPLDETRFELLP</sequence>
<dbReference type="EMBL" id="CAJOBA010069182">
    <property type="protein sequence ID" value="CAF4381277.1"/>
    <property type="molecule type" value="Genomic_DNA"/>
</dbReference>
<protein>
    <submittedName>
        <fullName evidence="1">Uncharacterized protein</fullName>
    </submittedName>
</protein>
<evidence type="ECO:0000313" key="2">
    <source>
        <dbReference type="Proteomes" id="UP000682733"/>
    </source>
</evidence>
<feature type="non-terminal residue" evidence="1">
    <location>
        <position position="1"/>
    </location>
</feature>
<gene>
    <name evidence="1" type="ORF">TMI583_LOCUS42556</name>
</gene>
<proteinExistence type="predicted"/>
<comment type="caution">
    <text evidence="1">The sequence shown here is derived from an EMBL/GenBank/DDBJ whole genome shotgun (WGS) entry which is preliminary data.</text>
</comment>
<name>A0A8S2V778_9BILA</name>
<dbReference type="AlphaFoldDB" id="A0A8S2V778"/>
<reference evidence="1" key="1">
    <citation type="submission" date="2021-02" db="EMBL/GenBank/DDBJ databases">
        <authorList>
            <person name="Nowell W R."/>
        </authorList>
    </citation>
    <scope>NUCLEOTIDE SEQUENCE</scope>
</reference>